<dbReference type="EMBL" id="JAYWIO010000006">
    <property type="protein sequence ID" value="KAK7256646.1"/>
    <property type="molecule type" value="Genomic_DNA"/>
</dbReference>
<evidence type="ECO:0000313" key="2">
    <source>
        <dbReference type="EMBL" id="KAK7256646.1"/>
    </source>
</evidence>
<organism evidence="2 3">
    <name type="scientific">Crotalaria pallida</name>
    <name type="common">Smooth rattlebox</name>
    <name type="synonym">Crotalaria striata</name>
    <dbReference type="NCBI Taxonomy" id="3830"/>
    <lineage>
        <taxon>Eukaryota</taxon>
        <taxon>Viridiplantae</taxon>
        <taxon>Streptophyta</taxon>
        <taxon>Embryophyta</taxon>
        <taxon>Tracheophyta</taxon>
        <taxon>Spermatophyta</taxon>
        <taxon>Magnoliopsida</taxon>
        <taxon>eudicotyledons</taxon>
        <taxon>Gunneridae</taxon>
        <taxon>Pentapetalae</taxon>
        <taxon>rosids</taxon>
        <taxon>fabids</taxon>
        <taxon>Fabales</taxon>
        <taxon>Fabaceae</taxon>
        <taxon>Papilionoideae</taxon>
        <taxon>50 kb inversion clade</taxon>
        <taxon>genistoids sensu lato</taxon>
        <taxon>core genistoids</taxon>
        <taxon>Crotalarieae</taxon>
        <taxon>Crotalaria</taxon>
    </lineage>
</organism>
<evidence type="ECO:0000313" key="3">
    <source>
        <dbReference type="Proteomes" id="UP001372338"/>
    </source>
</evidence>
<feature type="region of interest" description="Disordered" evidence="1">
    <location>
        <begin position="18"/>
        <end position="49"/>
    </location>
</feature>
<proteinExistence type="predicted"/>
<gene>
    <name evidence="2" type="ORF">RIF29_30100</name>
</gene>
<feature type="compositionally biased region" description="Polar residues" evidence="1">
    <location>
        <begin position="31"/>
        <end position="45"/>
    </location>
</feature>
<dbReference type="AlphaFoldDB" id="A0AAN9I105"/>
<evidence type="ECO:0000256" key="1">
    <source>
        <dbReference type="SAM" id="MobiDB-lite"/>
    </source>
</evidence>
<name>A0AAN9I105_CROPI</name>
<accession>A0AAN9I105</accession>
<keyword evidence="3" id="KW-1185">Reference proteome</keyword>
<comment type="caution">
    <text evidence="2">The sequence shown here is derived from an EMBL/GenBank/DDBJ whole genome shotgun (WGS) entry which is preliminary data.</text>
</comment>
<protein>
    <submittedName>
        <fullName evidence="2">Uncharacterized protein</fullName>
    </submittedName>
</protein>
<dbReference type="Proteomes" id="UP001372338">
    <property type="component" value="Unassembled WGS sequence"/>
</dbReference>
<sequence length="96" mass="10745">MLFTFHTVFSAQSPKSGFNQVMRSTRDRNNSHGLSLSSPPQSKFSLSHHHSMTPHFHHWAPPHPHPSPSPFFVAPTLPFSLSLCTSISLDSTPQNR</sequence>
<reference evidence="2 3" key="1">
    <citation type="submission" date="2024-01" db="EMBL/GenBank/DDBJ databases">
        <title>The genomes of 5 underutilized Papilionoideae crops provide insights into root nodulation and disease resistanc.</title>
        <authorList>
            <person name="Yuan L."/>
        </authorList>
    </citation>
    <scope>NUCLEOTIDE SEQUENCE [LARGE SCALE GENOMIC DNA]</scope>
    <source>
        <strain evidence="2">ZHUSHIDOU_FW_LH</strain>
        <tissue evidence="2">Leaf</tissue>
    </source>
</reference>